<keyword evidence="2" id="KW-1185">Reference proteome</keyword>
<dbReference type="RefSeq" id="WP_213504558.1">
    <property type="nucleotide sequence ID" value="NZ_CP054856.1"/>
</dbReference>
<name>A0ABX8DZI6_9SPHN</name>
<dbReference type="EMBL" id="CP054856">
    <property type="protein sequence ID" value="QVM82299.1"/>
    <property type="molecule type" value="Genomic_DNA"/>
</dbReference>
<sequence>MRGMAWVIHQVAIQATSPATIQGACAMPPGGGAMRTAPNSSGPAMRPIVRLFTLAAPL</sequence>
<dbReference type="Proteomes" id="UP000677126">
    <property type="component" value="Chromosome"/>
</dbReference>
<organism evidence="1 2">
    <name type="scientific">Novosphingobium decolorationis</name>
    <dbReference type="NCBI Taxonomy" id="2698673"/>
    <lineage>
        <taxon>Bacteria</taxon>
        <taxon>Pseudomonadati</taxon>
        <taxon>Pseudomonadota</taxon>
        <taxon>Alphaproteobacteria</taxon>
        <taxon>Sphingomonadales</taxon>
        <taxon>Sphingomonadaceae</taxon>
        <taxon>Novosphingobium</taxon>
    </lineage>
</organism>
<accession>A0ABX8DZI6</accession>
<protein>
    <submittedName>
        <fullName evidence="1">Uncharacterized protein</fullName>
    </submittedName>
</protein>
<proteinExistence type="predicted"/>
<reference evidence="1 2" key="1">
    <citation type="journal article" date="2021" name="Int. J. Syst. Evol. Microbiol.">
        <title>Novosphingobium decolorationis sp. nov., an aniline blue-decolourizing bacterium isolated from East Pacific sediment.</title>
        <authorList>
            <person name="Chen X."/>
            <person name="Dong B."/>
            <person name="Chen T."/>
            <person name="Ren N."/>
            <person name="Wang J."/>
            <person name="Xu Y."/>
            <person name="Yang J."/>
            <person name="Zhu S."/>
            <person name="Chen J."/>
        </authorList>
    </citation>
    <scope>NUCLEOTIDE SEQUENCE [LARGE SCALE GENOMIC DNA]</scope>
    <source>
        <strain evidence="1 2">502str22</strain>
    </source>
</reference>
<evidence type="ECO:0000313" key="1">
    <source>
        <dbReference type="EMBL" id="QVM82299.1"/>
    </source>
</evidence>
<evidence type="ECO:0000313" key="2">
    <source>
        <dbReference type="Proteomes" id="UP000677126"/>
    </source>
</evidence>
<gene>
    <name evidence="1" type="ORF">HT578_08005</name>
</gene>